<dbReference type="GO" id="GO:0015562">
    <property type="term" value="F:efflux transmembrane transporter activity"/>
    <property type="evidence" value="ECO:0007669"/>
    <property type="project" value="TreeGrafter"/>
</dbReference>
<evidence type="ECO:0000259" key="5">
    <source>
        <dbReference type="Pfam" id="PF25917"/>
    </source>
</evidence>
<organism evidence="8 9">
    <name type="scientific">Caballeronia sordidicola</name>
    <name type="common">Burkholderia sordidicola</name>
    <dbReference type="NCBI Taxonomy" id="196367"/>
    <lineage>
        <taxon>Bacteria</taxon>
        <taxon>Pseudomonadati</taxon>
        <taxon>Pseudomonadota</taxon>
        <taxon>Betaproteobacteria</taxon>
        <taxon>Burkholderiales</taxon>
        <taxon>Burkholderiaceae</taxon>
        <taxon>Caballeronia</taxon>
    </lineage>
</organism>
<name>A0A242MPI5_CABSO</name>
<keyword evidence="4" id="KW-0812">Transmembrane</keyword>
<evidence type="ECO:0000256" key="3">
    <source>
        <dbReference type="ARBA" id="ARBA00022448"/>
    </source>
</evidence>
<evidence type="ECO:0000313" key="9">
    <source>
        <dbReference type="Proteomes" id="UP000194546"/>
    </source>
</evidence>
<dbReference type="EMBL" id="NBTY01000102">
    <property type="protein sequence ID" value="OTP72902.1"/>
    <property type="molecule type" value="Genomic_DNA"/>
</dbReference>
<dbReference type="NCBIfam" id="TIGR01730">
    <property type="entry name" value="RND_mfp"/>
    <property type="match status" value="1"/>
</dbReference>
<dbReference type="RefSeq" id="WP_086382222.1">
    <property type="nucleotide sequence ID" value="NZ_NBTY01000102.1"/>
</dbReference>
<dbReference type="PANTHER" id="PTHR30469">
    <property type="entry name" value="MULTIDRUG RESISTANCE PROTEIN MDTA"/>
    <property type="match status" value="1"/>
</dbReference>
<keyword evidence="3" id="KW-0813">Transport</keyword>
<sequence>MNPHSDPPTSDIAPAGRARRRYVLPIALTAAAAALLILGIVPRLHASTALTAQTNAQGALVVSVIKPSVAPAQQELLLPGSVTPFVDAAIYARTSGYVQHWTHDIGARVSAGETLAVIQTPELDAQLAQARADQATAQANFSYADATAKRWQQMLTTQSVSQQDAETKSSDRDAKRAMLQSAIANVKRLSELVSYEKVTAPFSGVITARNVDVGALVSAGSTPGLGSNTGELFHVQQTDTLRVFVDVPQNDAPYVTSGTAVYLSVQQFPGTRFAAKVARDTGSIDPVSRTLRVEVDVDNRDGALMPGAYAQVHLALENPHPALDLPVSALLFRPDGVTVAVVDATGKTALKAVGIGRDFGTSIEVTTGLSATDRVINNPGDAISAGQAVRIAPNAS</sequence>
<dbReference type="Proteomes" id="UP000194546">
    <property type="component" value="Unassembled WGS sequence"/>
</dbReference>
<dbReference type="Gene3D" id="1.10.287.470">
    <property type="entry name" value="Helix hairpin bin"/>
    <property type="match status" value="1"/>
</dbReference>
<dbReference type="InterPro" id="IPR058625">
    <property type="entry name" value="MdtA-like_BSH"/>
</dbReference>
<dbReference type="GO" id="GO:1990281">
    <property type="term" value="C:efflux pump complex"/>
    <property type="evidence" value="ECO:0007669"/>
    <property type="project" value="TreeGrafter"/>
</dbReference>
<dbReference type="Pfam" id="PF25967">
    <property type="entry name" value="RND-MFP_C"/>
    <property type="match status" value="1"/>
</dbReference>
<dbReference type="InterPro" id="IPR006143">
    <property type="entry name" value="RND_pump_MFP"/>
</dbReference>
<dbReference type="Pfam" id="PF25917">
    <property type="entry name" value="BSH_RND"/>
    <property type="match status" value="1"/>
</dbReference>
<evidence type="ECO:0000256" key="1">
    <source>
        <dbReference type="ARBA" id="ARBA00004196"/>
    </source>
</evidence>
<comment type="caution">
    <text evidence="8">The sequence shown here is derived from an EMBL/GenBank/DDBJ whole genome shotgun (WGS) entry which is preliminary data.</text>
</comment>
<reference evidence="8 9" key="1">
    <citation type="submission" date="2017-03" db="EMBL/GenBank/DDBJ databases">
        <title>Genome analysis of strain PAMC 26510.</title>
        <authorList>
            <person name="Oh H.-M."/>
            <person name="Yang J.-A."/>
        </authorList>
    </citation>
    <scope>NUCLEOTIDE SEQUENCE [LARGE SCALE GENOMIC DNA]</scope>
    <source>
        <strain evidence="8 9">PAMC 26510</strain>
    </source>
</reference>
<evidence type="ECO:0000259" key="7">
    <source>
        <dbReference type="Pfam" id="PF25967"/>
    </source>
</evidence>
<dbReference type="FunFam" id="2.40.30.170:FF:000010">
    <property type="entry name" value="Efflux RND transporter periplasmic adaptor subunit"/>
    <property type="match status" value="1"/>
</dbReference>
<comment type="similarity">
    <text evidence="2">Belongs to the membrane fusion protein (MFP) (TC 8.A.1) family.</text>
</comment>
<dbReference type="PANTHER" id="PTHR30469:SF37">
    <property type="entry name" value="RAGD PROTEIN"/>
    <property type="match status" value="1"/>
</dbReference>
<feature type="domain" description="Multidrug resistance protein MdtA-like C-terminal permuted SH3" evidence="7">
    <location>
        <begin position="325"/>
        <end position="376"/>
    </location>
</feature>
<evidence type="ECO:0000259" key="6">
    <source>
        <dbReference type="Pfam" id="PF25954"/>
    </source>
</evidence>
<accession>A0A242MPI5</accession>
<keyword evidence="4" id="KW-0472">Membrane</keyword>
<dbReference type="InterPro" id="IPR058792">
    <property type="entry name" value="Beta-barrel_RND_2"/>
</dbReference>
<protein>
    <submittedName>
        <fullName evidence="8">Putative Co/Zn/Cd efflux system membrane fusion protein</fullName>
    </submittedName>
</protein>
<dbReference type="InterPro" id="IPR058627">
    <property type="entry name" value="MdtA-like_C"/>
</dbReference>
<feature type="domain" description="Multidrug resistance protein MdtA-like barrel-sandwich hybrid" evidence="5">
    <location>
        <begin position="88"/>
        <end position="222"/>
    </location>
</feature>
<dbReference type="Pfam" id="PF25954">
    <property type="entry name" value="Beta-barrel_RND_2"/>
    <property type="match status" value="1"/>
</dbReference>
<keyword evidence="4" id="KW-1133">Transmembrane helix</keyword>
<evidence type="ECO:0000313" key="8">
    <source>
        <dbReference type="EMBL" id="OTP72902.1"/>
    </source>
</evidence>
<dbReference type="AlphaFoldDB" id="A0A242MPI5"/>
<feature type="transmembrane region" description="Helical" evidence="4">
    <location>
        <begin position="22"/>
        <end position="41"/>
    </location>
</feature>
<evidence type="ECO:0000256" key="2">
    <source>
        <dbReference type="ARBA" id="ARBA00009477"/>
    </source>
</evidence>
<dbReference type="Gene3D" id="2.40.50.100">
    <property type="match status" value="1"/>
</dbReference>
<dbReference type="Gene3D" id="2.40.420.20">
    <property type="match status" value="1"/>
</dbReference>
<evidence type="ECO:0000256" key="4">
    <source>
        <dbReference type="SAM" id="Phobius"/>
    </source>
</evidence>
<dbReference type="SUPFAM" id="SSF111369">
    <property type="entry name" value="HlyD-like secretion proteins"/>
    <property type="match status" value="1"/>
</dbReference>
<proteinExistence type="inferred from homology"/>
<dbReference type="Gene3D" id="2.40.30.170">
    <property type="match status" value="1"/>
</dbReference>
<feature type="domain" description="CusB-like beta-barrel" evidence="6">
    <location>
        <begin position="245"/>
        <end position="315"/>
    </location>
</feature>
<gene>
    <name evidence="8" type="ORF">PAMC26510_20670</name>
</gene>
<comment type="subcellular location">
    <subcellularLocation>
        <location evidence="1">Cell envelope</location>
    </subcellularLocation>
</comment>